<accession>A0A200JA52</accession>
<evidence type="ECO:0000313" key="1">
    <source>
        <dbReference type="EMBL" id="OUZ33731.1"/>
    </source>
</evidence>
<evidence type="ECO:0000313" key="2">
    <source>
        <dbReference type="EMBL" id="WYJ93137.1"/>
    </source>
</evidence>
<dbReference type="OrthoDB" id="2185058at2"/>
<dbReference type="EMBL" id="CP147246">
    <property type="protein sequence ID" value="WYJ93137.1"/>
    <property type="molecule type" value="Genomic_DNA"/>
</dbReference>
<dbReference type="Proteomes" id="UP000196151">
    <property type="component" value="Chromosome"/>
</dbReference>
<reference evidence="2" key="2">
    <citation type="submission" date="2017-05" db="EMBL/GenBank/DDBJ databases">
        <authorList>
            <consortium name="The Broad Institute Genomics Platform"/>
            <consortium name="The Broad Institute Genomic Center for Infectious Diseases"/>
            <person name="Earl A."/>
            <person name="Manson A."/>
            <person name="Schwartman J."/>
            <person name="Gilmore M."/>
            <person name="Abouelleil A."/>
            <person name="Cao P."/>
            <person name="Chapman S."/>
            <person name="Cusick C."/>
            <person name="Shea T."/>
            <person name="Young S."/>
            <person name="Neafsey D."/>
            <person name="Nusbaum C."/>
            <person name="Birren B."/>
        </authorList>
    </citation>
    <scope>NUCLEOTIDE SEQUENCE</scope>
    <source>
        <strain evidence="2">9D6_DIV0238</strain>
    </source>
</reference>
<dbReference type="RefSeq" id="WP_087641500.1">
    <property type="nucleotide sequence ID" value="NZ_CP147246.1"/>
</dbReference>
<dbReference type="AlphaFoldDB" id="A0A200JA52"/>
<protein>
    <submittedName>
        <fullName evidence="1">Uncharacterized protein</fullName>
    </submittedName>
</protein>
<proteinExistence type="predicted"/>
<keyword evidence="3" id="KW-1185">Reference proteome</keyword>
<evidence type="ECO:0000313" key="3">
    <source>
        <dbReference type="Proteomes" id="UP000196151"/>
    </source>
</evidence>
<reference evidence="1" key="1">
    <citation type="submission" date="2017-05" db="EMBL/GenBank/DDBJ databases">
        <title>The Genome Sequence of Enterococcus sp. 9D6_DIV0238.</title>
        <authorList>
            <consortium name="The Broad Institute Genomics Platform"/>
            <consortium name="The Broad Institute Genomic Center for Infectious Diseases"/>
            <person name="Earl A."/>
            <person name="Manson A."/>
            <person name="Schwartman J."/>
            <person name="Gilmore M."/>
            <person name="Abouelleil A."/>
            <person name="Cao P."/>
            <person name="Chapman S."/>
            <person name="Cusick C."/>
            <person name="Shea T."/>
            <person name="Young S."/>
            <person name="Neafsey D."/>
            <person name="Nusbaum C."/>
            <person name="Birren B."/>
        </authorList>
    </citation>
    <scope>NUCLEOTIDE SEQUENCE [LARGE SCALE GENOMIC DNA]</scope>
    <source>
        <strain evidence="1">9D6_DIV0238</strain>
    </source>
</reference>
<organism evidence="1">
    <name type="scientific">Candidatus Enterococcus dunnyi</name>
    <dbReference type="NCBI Taxonomy" id="1834192"/>
    <lineage>
        <taxon>Bacteria</taxon>
        <taxon>Bacillati</taxon>
        <taxon>Bacillota</taxon>
        <taxon>Bacilli</taxon>
        <taxon>Lactobacillales</taxon>
        <taxon>Enterococcaceae</taxon>
        <taxon>Enterococcus</taxon>
    </lineage>
</organism>
<sequence>MDFRLINEQLIERNPHGFLTAVLATEQEEDASIIFSGDLEEQFEQAVAFLSSAETLTLDDLKEWQVNEFLVVAQTIDGDYIAGTKDQTFVIPVSLYKSDIESFDLFLSDFFIDYSTQKIHSSILPTYR</sequence>
<dbReference type="EMBL" id="NIBQ01000002">
    <property type="protein sequence ID" value="OUZ33731.1"/>
    <property type="molecule type" value="Genomic_DNA"/>
</dbReference>
<name>A0A200JA52_9ENTE</name>
<gene>
    <name evidence="2" type="ORF">A5889_000632</name>
    <name evidence="1" type="ORF">A5889_002447</name>
</gene>
<reference evidence="2" key="3">
    <citation type="submission" date="2024-03" db="EMBL/GenBank/DDBJ databases">
        <title>The Genome Sequence of Enterococcus sp. DIV0238c.</title>
        <authorList>
            <consortium name="The Broad Institute Genomics Platform"/>
            <consortium name="The Broad Institute Microbial Omics Core"/>
            <consortium name="The Broad Institute Genomic Center for Infectious Diseases"/>
            <person name="Earl A."/>
            <person name="Manson A."/>
            <person name="Gilmore M."/>
            <person name="Schwartman J."/>
            <person name="Shea T."/>
            <person name="Abouelleil A."/>
            <person name="Cao P."/>
            <person name="Chapman S."/>
            <person name="Cusick C."/>
            <person name="Young S."/>
            <person name="Neafsey D."/>
            <person name="Nusbaum C."/>
            <person name="Birren B."/>
        </authorList>
    </citation>
    <scope>NUCLEOTIDE SEQUENCE</scope>
    <source>
        <strain evidence="2">9D6_DIV0238</strain>
    </source>
</reference>